<evidence type="ECO:0000313" key="2">
    <source>
        <dbReference type="Proteomes" id="UP000784294"/>
    </source>
</evidence>
<sequence length="78" mass="8262">MDTSTSCRVVLPRTNHSSLARLRSGAVTSDHVDQGVPTPPLLTVTCPKRDRVGDAATLYHLIGRSDGNDSLGQPNAHA</sequence>
<accession>A0A448XT71</accession>
<dbReference type="AlphaFoldDB" id="A0A448XT71"/>
<gene>
    <name evidence="1" type="ORF">PXEA_LOCUS37843</name>
</gene>
<keyword evidence="2" id="KW-1185">Reference proteome</keyword>
<dbReference type="Proteomes" id="UP000784294">
    <property type="component" value="Unassembled WGS sequence"/>
</dbReference>
<name>A0A448XT71_9PLAT</name>
<proteinExistence type="predicted"/>
<evidence type="ECO:0000313" key="1">
    <source>
        <dbReference type="EMBL" id="VEL44403.1"/>
    </source>
</evidence>
<dbReference type="EMBL" id="CAAALY010297886">
    <property type="protein sequence ID" value="VEL44403.1"/>
    <property type="molecule type" value="Genomic_DNA"/>
</dbReference>
<comment type="caution">
    <text evidence="1">The sequence shown here is derived from an EMBL/GenBank/DDBJ whole genome shotgun (WGS) entry which is preliminary data.</text>
</comment>
<organism evidence="1 2">
    <name type="scientific">Protopolystoma xenopodis</name>
    <dbReference type="NCBI Taxonomy" id="117903"/>
    <lineage>
        <taxon>Eukaryota</taxon>
        <taxon>Metazoa</taxon>
        <taxon>Spiralia</taxon>
        <taxon>Lophotrochozoa</taxon>
        <taxon>Platyhelminthes</taxon>
        <taxon>Monogenea</taxon>
        <taxon>Polyopisthocotylea</taxon>
        <taxon>Polystomatidea</taxon>
        <taxon>Polystomatidae</taxon>
        <taxon>Protopolystoma</taxon>
    </lineage>
</organism>
<reference evidence="1" key="1">
    <citation type="submission" date="2018-11" db="EMBL/GenBank/DDBJ databases">
        <authorList>
            <consortium name="Pathogen Informatics"/>
        </authorList>
    </citation>
    <scope>NUCLEOTIDE SEQUENCE</scope>
</reference>
<protein>
    <submittedName>
        <fullName evidence="1">Uncharacterized protein</fullName>
    </submittedName>
</protein>